<keyword evidence="6" id="KW-0863">Zinc-finger</keyword>
<feature type="domain" description="RING-type" evidence="9">
    <location>
        <begin position="13"/>
        <end position="224"/>
    </location>
</feature>
<dbReference type="PROSITE" id="PS51873">
    <property type="entry name" value="TRIAD"/>
    <property type="match status" value="1"/>
</dbReference>
<keyword evidence="3" id="KW-0808">Transferase</keyword>
<dbReference type="PANTHER" id="PTHR11685">
    <property type="entry name" value="RBR FAMILY RING FINGER AND IBR DOMAIN-CONTAINING"/>
    <property type="match status" value="1"/>
</dbReference>
<dbReference type="Proteomes" id="UP000756132">
    <property type="component" value="Chromosome 5"/>
</dbReference>
<gene>
    <name evidence="10" type="ORF">CLAFUR5_06335</name>
</gene>
<evidence type="ECO:0000313" key="11">
    <source>
        <dbReference type="Proteomes" id="UP000756132"/>
    </source>
</evidence>
<evidence type="ECO:0000256" key="3">
    <source>
        <dbReference type="ARBA" id="ARBA00022679"/>
    </source>
</evidence>
<evidence type="ECO:0000256" key="2">
    <source>
        <dbReference type="ARBA" id="ARBA00012251"/>
    </source>
</evidence>
<dbReference type="GO" id="GO:0061630">
    <property type="term" value="F:ubiquitin protein ligase activity"/>
    <property type="evidence" value="ECO:0007669"/>
    <property type="project" value="UniProtKB-EC"/>
</dbReference>
<evidence type="ECO:0000256" key="5">
    <source>
        <dbReference type="ARBA" id="ARBA00022737"/>
    </source>
</evidence>
<dbReference type="InterPro" id="IPR044066">
    <property type="entry name" value="TRIAD_supradom"/>
</dbReference>
<protein>
    <recommendedName>
        <fullName evidence="2">RBR-type E3 ubiquitin transferase</fullName>
        <ecNumber evidence="2">2.3.2.31</ecNumber>
    </recommendedName>
</protein>
<evidence type="ECO:0000256" key="8">
    <source>
        <dbReference type="ARBA" id="ARBA00022833"/>
    </source>
</evidence>
<sequence>MSSTSHASRTKPKTKLCITCLEDLPTTSFPRTSPTKLCQHNPQICRPCLNTWITTSITTQYRTLLRCPHPDCLEEICPRADIKKGSSHQVRIWEISDRIFKDKNPDWRWCLNPLCDSGQKHVAPQTVGEGWPVPLNLFTCKECKALSCATCDVPWHAGKTCEEYAKGTMRRLVEVRFDEKVIEELKRAGKVRECPDCGCVIEMEGAAGVVRCGRCIYSFDSRII</sequence>
<dbReference type="EC" id="2.3.2.31" evidence="2"/>
<organism evidence="10 11">
    <name type="scientific">Passalora fulva</name>
    <name type="common">Tomato leaf mold</name>
    <name type="synonym">Cladosporium fulvum</name>
    <dbReference type="NCBI Taxonomy" id="5499"/>
    <lineage>
        <taxon>Eukaryota</taxon>
        <taxon>Fungi</taxon>
        <taxon>Dikarya</taxon>
        <taxon>Ascomycota</taxon>
        <taxon>Pezizomycotina</taxon>
        <taxon>Dothideomycetes</taxon>
        <taxon>Dothideomycetidae</taxon>
        <taxon>Mycosphaerellales</taxon>
        <taxon>Mycosphaerellaceae</taxon>
        <taxon>Fulvia</taxon>
    </lineage>
</organism>
<dbReference type="GO" id="GO:0016567">
    <property type="term" value="P:protein ubiquitination"/>
    <property type="evidence" value="ECO:0007669"/>
    <property type="project" value="InterPro"/>
</dbReference>
<dbReference type="Gene3D" id="3.30.40.10">
    <property type="entry name" value="Zinc/RING finger domain, C3HC4 (zinc finger)"/>
    <property type="match status" value="1"/>
</dbReference>
<dbReference type="InterPro" id="IPR031127">
    <property type="entry name" value="E3_UB_ligase_RBR"/>
</dbReference>
<comment type="catalytic activity">
    <reaction evidence="1">
        <text>[E2 ubiquitin-conjugating enzyme]-S-ubiquitinyl-L-cysteine + [acceptor protein]-L-lysine = [E2 ubiquitin-conjugating enzyme]-L-cysteine + [acceptor protein]-N(6)-ubiquitinyl-L-lysine.</text>
        <dbReference type="EC" id="2.3.2.31"/>
    </reaction>
</comment>
<keyword evidence="5" id="KW-0677">Repeat</keyword>
<accession>A0A9Q8LJH7</accession>
<dbReference type="SUPFAM" id="SSF57850">
    <property type="entry name" value="RING/U-box"/>
    <property type="match status" value="2"/>
</dbReference>
<evidence type="ECO:0000259" key="9">
    <source>
        <dbReference type="PROSITE" id="PS51873"/>
    </source>
</evidence>
<evidence type="ECO:0000313" key="10">
    <source>
        <dbReference type="EMBL" id="UJO17768.1"/>
    </source>
</evidence>
<dbReference type="InterPro" id="IPR002867">
    <property type="entry name" value="IBR_dom"/>
</dbReference>
<dbReference type="GeneID" id="71986213"/>
<name>A0A9Q8LJH7_PASFU</name>
<dbReference type="GO" id="GO:0008270">
    <property type="term" value="F:zinc ion binding"/>
    <property type="evidence" value="ECO:0007669"/>
    <property type="project" value="UniProtKB-KW"/>
</dbReference>
<keyword evidence="8" id="KW-0862">Zinc</keyword>
<dbReference type="RefSeq" id="XP_047762134.1">
    <property type="nucleotide sequence ID" value="XM_047905483.1"/>
</dbReference>
<dbReference type="KEGG" id="ffu:CLAFUR5_06335"/>
<dbReference type="CDD" id="cd20335">
    <property type="entry name" value="BRcat_RBR"/>
    <property type="match status" value="1"/>
</dbReference>
<evidence type="ECO:0000256" key="7">
    <source>
        <dbReference type="ARBA" id="ARBA00022786"/>
    </source>
</evidence>
<keyword evidence="4" id="KW-0479">Metal-binding</keyword>
<keyword evidence="11" id="KW-1185">Reference proteome</keyword>
<dbReference type="OrthoDB" id="1431934at2759"/>
<dbReference type="Pfam" id="PF01485">
    <property type="entry name" value="IBR"/>
    <property type="match status" value="1"/>
</dbReference>
<reference evidence="10" key="2">
    <citation type="journal article" date="2022" name="Microb. Genom.">
        <title>A chromosome-scale genome assembly of the tomato pathogen Cladosporium fulvum reveals a compartmentalized genome architecture and the presence of a dispensable chromosome.</title>
        <authorList>
            <person name="Zaccaron A.Z."/>
            <person name="Chen L.H."/>
            <person name="Samaras A."/>
            <person name="Stergiopoulos I."/>
        </authorList>
    </citation>
    <scope>NUCLEOTIDE SEQUENCE</scope>
    <source>
        <strain evidence="10">Race5_Kim</strain>
    </source>
</reference>
<evidence type="ECO:0000256" key="4">
    <source>
        <dbReference type="ARBA" id="ARBA00022723"/>
    </source>
</evidence>
<reference evidence="10" key="1">
    <citation type="submission" date="2021-12" db="EMBL/GenBank/DDBJ databases">
        <authorList>
            <person name="Zaccaron A."/>
            <person name="Stergiopoulos I."/>
        </authorList>
    </citation>
    <scope>NUCLEOTIDE SEQUENCE</scope>
    <source>
        <strain evidence="10">Race5_Kim</strain>
    </source>
</reference>
<evidence type="ECO:0000256" key="6">
    <source>
        <dbReference type="ARBA" id="ARBA00022771"/>
    </source>
</evidence>
<dbReference type="EMBL" id="CP090167">
    <property type="protein sequence ID" value="UJO17768.1"/>
    <property type="molecule type" value="Genomic_DNA"/>
</dbReference>
<dbReference type="InterPro" id="IPR013083">
    <property type="entry name" value="Znf_RING/FYVE/PHD"/>
</dbReference>
<keyword evidence="7" id="KW-0833">Ubl conjugation pathway</keyword>
<dbReference type="AlphaFoldDB" id="A0A9Q8LJH7"/>
<proteinExistence type="predicted"/>
<evidence type="ECO:0000256" key="1">
    <source>
        <dbReference type="ARBA" id="ARBA00001798"/>
    </source>
</evidence>